<dbReference type="GO" id="GO:0005886">
    <property type="term" value="C:plasma membrane"/>
    <property type="evidence" value="ECO:0007669"/>
    <property type="project" value="TreeGrafter"/>
</dbReference>
<evidence type="ECO:0000256" key="2">
    <source>
        <dbReference type="ARBA" id="ARBA00022692"/>
    </source>
</evidence>
<keyword evidence="2" id="KW-0812">Transmembrane</keyword>
<dbReference type="SMART" id="SM00409">
    <property type="entry name" value="IG"/>
    <property type="match status" value="1"/>
</dbReference>
<evidence type="ECO:0000259" key="4">
    <source>
        <dbReference type="SMART" id="SM00409"/>
    </source>
</evidence>
<keyword evidence="3" id="KW-0472">Membrane</keyword>
<evidence type="ECO:0000313" key="6">
    <source>
        <dbReference type="Proteomes" id="UP000823561"/>
    </source>
</evidence>
<dbReference type="InterPro" id="IPR013783">
    <property type="entry name" value="Ig-like_fold"/>
</dbReference>
<dbReference type="Gene3D" id="2.60.40.10">
    <property type="entry name" value="Immunoglobulins"/>
    <property type="match status" value="2"/>
</dbReference>
<dbReference type="InterPro" id="IPR050671">
    <property type="entry name" value="CD300_family_receptors"/>
</dbReference>
<name>A0AAV6FHD3_9TELE</name>
<dbReference type="Proteomes" id="UP000823561">
    <property type="component" value="Unassembled WGS sequence"/>
</dbReference>
<keyword evidence="6" id="KW-1185">Reference proteome</keyword>
<dbReference type="PANTHER" id="PTHR11860:SF87">
    <property type="entry name" value="CMRF35-LIKE MOLECULE 8"/>
    <property type="match status" value="1"/>
</dbReference>
<evidence type="ECO:0000313" key="5">
    <source>
        <dbReference type="EMBL" id="KAG5260480.1"/>
    </source>
</evidence>
<dbReference type="InterPro" id="IPR036179">
    <property type="entry name" value="Ig-like_dom_sf"/>
</dbReference>
<protein>
    <recommendedName>
        <fullName evidence="4">Immunoglobulin domain-containing protein</fullName>
    </recommendedName>
</protein>
<accession>A0AAV6FHD3</accession>
<sequence length="269" mass="30020">MYCMSASHRTTLDQDHQIKTLFYRNNYLSTGCYLSLHLNLPVNIIYFTESQNLSSVTKVCVQSGKSVTIPFLYDQKYKGYKKICQRGIGTVNHPDWEAEVHNGNNKSSKTMSMSDDVTNSIFTLTVMMDVGVQYTNVNVKKYSCAVAGGGPTNEKAFTLLDTDDIPELRVQNQTVFGYEGGTVVVDCLHKNLTGEKKWCRIDGSCLKVGEGNGMLVETADAAGVFKVTLRNLQEKNSGWYWCSVGESQMPVHITVKNKKGHGRDRKSNL</sequence>
<dbReference type="PANTHER" id="PTHR11860">
    <property type="entry name" value="POLYMERIC-IMMUNOGLOBULIN RECEPTOR"/>
    <property type="match status" value="1"/>
</dbReference>
<dbReference type="GO" id="GO:0004888">
    <property type="term" value="F:transmembrane signaling receptor activity"/>
    <property type="evidence" value="ECO:0007669"/>
    <property type="project" value="TreeGrafter"/>
</dbReference>
<dbReference type="SUPFAM" id="SSF48726">
    <property type="entry name" value="Immunoglobulin"/>
    <property type="match status" value="1"/>
</dbReference>
<dbReference type="AlphaFoldDB" id="A0AAV6FHD3"/>
<gene>
    <name evidence="5" type="ORF">AALO_G00310680</name>
</gene>
<dbReference type="EMBL" id="JADWDJ010000855">
    <property type="protein sequence ID" value="KAG5260480.1"/>
    <property type="molecule type" value="Genomic_DNA"/>
</dbReference>
<feature type="non-terminal residue" evidence="5">
    <location>
        <position position="269"/>
    </location>
</feature>
<proteinExistence type="predicted"/>
<reference evidence="5" key="1">
    <citation type="submission" date="2020-10" db="EMBL/GenBank/DDBJ databases">
        <title>Chromosome-scale genome assembly of the Allis shad, Alosa alosa.</title>
        <authorList>
            <person name="Margot Z."/>
            <person name="Christophe K."/>
            <person name="Cabau C."/>
            <person name="Louis A."/>
            <person name="Berthelot C."/>
            <person name="Parey E."/>
            <person name="Roest Crollius H."/>
            <person name="Montfort J."/>
            <person name="Robinson-Rechavi M."/>
            <person name="Bucao C."/>
            <person name="Bouchez O."/>
            <person name="Gislard M."/>
            <person name="Lluch J."/>
            <person name="Milhes M."/>
            <person name="Lampietro C."/>
            <person name="Lopez Roques C."/>
            <person name="Donnadieu C."/>
            <person name="Braasch I."/>
            <person name="Desvignes T."/>
            <person name="Postlethwait J."/>
            <person name="Bobe J."/>
            <person name="Guiguen Y."/>
        </authorList>
    </citation>
    <scope>NUCLEOTIDE SEQUENCE</scope>
    <source>
        <strain evidence="5">M-15738</strain>
        <tissue evidence="5">Blood</tissue>
    </source>
</reference>
<dbReference type="InterPro" id="IPR003599">
    <property type="entry name" value="Ig_sub"/>
</dbReference>
<comment type="subcellular location">
    <subcellularLocation>
        <location evidence="1">Membrane</location>
    </subcellularLocation>
</comment>
<organism evidence="5 6">
    <name type="scientific">Alosa alosa</name>
    <name type="common">allis shad</name>
    <dbReference type="NCBI Taxonomy" id="278164"/>
    <lineage>
        <taxon>Eukaryota</taxon>
        <taxon>Metazoa</taxon>
        <taxon>Chordata</taxon>
        <taxon>Craniata</taxon>
        <taxon>Vertebrata</taxon>
        <taxon>Euteleostomi</taxon>
        <taxon>Actinopterygii</taxon>
        <taxon>Neopterygii</taxon>
        <taxon>Teleostei</taxon>
        <taxon>Clupei</taxon>
        <taxon>Clupeiformes</taxon>
        <taxon>Clupeoidei</taxon>
        <taxon>Clupeidae</taxon>
        <taxon>Alosa</taxon>
    </lineage>
</organism>
<feature type="domain" description="Immunoglobulin" evidence="4">
    <location>
        <begin position="172"/>
        <end position="256"/>
    </location>
</feature>
<evidence type="ECO:0000256" key="1">
    <source>
        <dbReference type="ARBA" id="ARBA00004370"/>
    </source>
</evidence>
<comment type="caution">
    <text evidence="5">The sequence shown here is derived from an EMBL/GenBank/DDBJ whole genome shotgun (WGS) entry which is preliminary data.</text>
</comment>
<evidence type="ECO:0000256" key="3">
    <source>
        <dbReference type="ARBA" id="ARBA00023136"/>
    </source>
</evidence>